<name>A0ABU6HLL6_9RHOB</name>
<evidence type="ECO:0000313" key="3">
    <source>
        <dbReference type="Proteomes" id="UP001348149"/>
    </source>
</evidence>
<protein>
    <submittedName>
        <fullName evidence="2">Aspartate carbamoyltransferase catalytic subunit</fullName>
    </submittedName>
</protein>
<gene>
    <name evidence="2" type="ORF">VK792_15695</name>
</gene>
<accession>A0ABU6HLL6</accession>
<proteinExistence type="predicted"/>
<keyword evidence="3" id="KW-1185">Reference proteome</keyword>
<feature type="transmembrane region" description="Helical" evidence="1">
    <location>
        <begin position="60"/>
        <end position="87"/>
    </location>
</feature>
<organism evidence="2 3">
    <name type="scientific">Mesobacterium hydrothermale</name>
    <dbReference type="NCBI Taxonomy" id="3111907"/>
    <lineage>
        <taxon>Bacteria</taxon>
        <taxon>Pseudomonadati</taxon>
        <taxon>Pseudomonadota</taxon>
        <taxon>Alphaproteobacteria</taxon>
        <taxon>Rhodobacterales</taxon>
        <taxon>Roseobacteraceae</taxon>
        <taxon>Mesobacterium</taxon>
    </lineage>
</organism>
<dbReference type="RefSeq" id="WP_326298735.1">
    <property type="nucleotide sequence ID" value="NZ_JAYLLH010000027.1"/>
</dbReference>
<dbReference type="Proteomes" id="UP001348149">
    <property type="component" value="Unassembled WGS sequence"/>
</dbReference>
<evidence type="ECO:0000313" key="2">
    <source>
        <dbReference type="EMBL" id="MEC3862735.1"/>
    </source>
</evidence>
<feature type="transmembrane region" description="Helical" evidence="1">
    <location>
        <begin position="33"/>
        <end position="54"/>
    </location>
</feature>
<keyword evidence="1" id="KW-0472">Membrane</keyword>
<sequence>MAQAPDGWDGILDPNETILWQGRPDAGLNIGPANILTAVFGTFFSGFALFWMIMAMQAGGAFWMFGLIHFSVGIGIVVTALFGTAFVRRHTWYTLTDRRAFIATNMPVIGRKLKSYPITGDTVLEFDDADLPSIWFAQDYRRTKRGHRTVKRGFERLPDARTVYQSMRDIQRKAG</sequence>
<reference evidence="2 3" key="1">
    <citation type="submission" date="2024-01" db="EMBL/GenBank/DDBJ databases">
        <title>Mesobacterium rodlantinim sp. nov., isolated from shallow sea hydrothermal systems off Kueishantao Island.</title>
        <authorList>
            <person name="Su Z."/>
            <person name="Tang K."/>
        </authorList>
    </citation>
    <scope>NUCLEOTIDE SEQUENCE [LARGE SCALE GENOMIC DNA]</scope>
    <source>
        <strain evidence="2 3">TK19101</strain>
    </source>
</reference>
<keyword evidence="1" id="KW-0812">Transmembrane</keyword>
<keyword evidence="1" id="KW-1133">Transmembrane helix</keyword>
<comment type="caution">
    <text evidence="2">The sequence shown here is derived from an EMBL/GenBank/DDBJ whole genome shotgun (WGS) entry which is preliminary data.</text>
</comment>
<evidence type="ECO:0000256" key="1">
    <source>
        <dbReference type="SAM" id="Phobius"/>
    </source>
</evidence>
<dbReference type="EMBL" id="JAYLLH010000027">
    <property type="protein sequence ID" value="MEC3862735.1"/>
    <property type="molecule type" value="Genomic_DNA"/>
</dbReference>